<evidence type="ECO:0000313" key="3">
    <source>
        <dbReference type="EMBL" id="ABN62795.1"/>
    </source>
</evidence>
<comment type="similarity">
    <text evidence="1">Belongs to the PhzF family.</text>
</comment>
<dbReference type="Gene3D" id="3.10.310.10">
    <property type="entry name" value="Diaminopimelate Epimerase, Chain A, domain 1"/>
    <property type="match status" value="2"/>
</dbReference>
<keyword evidence="4" id="KW-1185">Reference proteome</keyword>
<evidence type="ECO:0000313" key="4">
    <source>
        <dbReference type="Proteomes" id="UP000001557"/>
    </source>
</evidence>
<evidence type="ECO:0000256" key="2">
    <source>
        <dbReference type="ARBA" id="ARBA00023235"/>
    </source>
</evidence>
<dbReference type="PIRSF" id="PIRSF016184">
    <property type="entry name" value="PhzC_PhzF"/>
    <property type="match status" value="1"/>
</dbReference>
<dbReference type="EMBL" id="CP000563">
    <property type="protein sequence ID" value="ABN62795.1"/>
    <property type="molecule type" value="Genomic_DNA"/>
</dbReference>
<dbReference type="GO" id="GO:0016853">
    <property type="term" value="F:isomerase activity"/>
    <property type="evidence" value="ECO:0007669"/>
    <property type="project" value="UniProtKB-KW"/>
</dbReference>
<dbReference type="HOGENOM" id="CLU_048756_2_2_6"/>
<protein>
    <submittedName>
        <fullName evidence="3">Phenazine biosynthesis protein PhzF family</fullName>
    </submittedName>
</protein>
<proteinExistence type="inferred from homology"/>
<sequence length="302" mass="33611">MSSVFNSTITVISVSKVRFHTNANSLIWDCKTKWLKGDKDIQSYIYDVFCDESAVGNPCGVVILDEWLTDSELLALTNELAQPVTSFVVENAQGYWIRWFSLSCEINLCGHGSLGAGAAIAEHFGRQLVILQSQYGNVVISKQNEFYQIALPSWDAKLSELDITPFGLNHSVKDQFTTRDLVIVLDSEEAVRHFEPDFGRLMQIEDYHAFIVTAQSGPTEYVLRYFAPKIGIPEDLATGSAQCSLAPYWFDKLKSDSLSVRQLSSSGGYFQVDKCATDSILVSAYVKQRIGAVICIENFAVL</sequence>
<dbReference type="GO" id="GO:0005737">
    <property type="term" value="C:cytoplasm"/>
    <property type="evidence" value="ECO:0007669"/>
    <property type="project" value="TreeGrafter"/>
</dbReference>
<dbReference type="Pfam" id="PF02567">
    <property type="entry name" value="PhzC-PhzF"/>
    <property type="match status" value="1"/>
</dbReference>
<reference evidence="3 4" key="1">
    <citation type="submission" date="2007-02" db="EMBL/GenBank/DDBJ databases">
        <title>Complete sequence of chromosome of Shewanella baltica OS155.</title>
        <authorList>
            <consortium name="US DOE Joint Genome Institute"/>
            <person name="Copeland A."/>
            <person name="Lucas S."/>
            <person name="Lapidus A."/>
            <person name="Barry K."/>
            <person name="Detter J.C."/>
            <person name="Glavina del Rio T."/>
            <person name="Hammon N."/>
            <person name="Israni S."/>
            <person name="Dalin E."/>
            <person name="Tice H."/>
            <person name="Pitluck S."/>
            <person name="Sims D.R."/>
            <person name="Brettin T."/>
            <person name="Bruce D."/>
            <person name="Han C."/>
            <person name="Tapia R."/>
            <person name="Brainard J."/>
            <person name="Schmutz J."/>
            <person name="Larimer F."/>
            <person name="Land M."/>
            <person name="Hauser L."/>
            <person name="Kyrpides N."/>
            <person name="Mikhailova N."/>
            <person name="Brettar I."/>
            <person name="Klappenbach J."/>
            <person name="Konstantinidis K."/>
            <person name="Rodrigues J."/>
            <person name="Tiedje J."/>
            <person name="Richardson P."/>
        </authorList>
    </citation>
    <scope>NUCLEOTIDE SEQUENCE [LARGE SCALE GENOMIC DNA]</scope>
    <source>
        <strain evidence="4">OS155 / ATCC BAA-1091</strain>
    </source>
</reference>
<dbReference type="InterPro" id="IPR003719">
    <property type="entry name" value="Phenazine_PhzF-like"/>
</dbReference>
<dbReference type="STRING" id="325240.Sbal_3317"/>
<organism evidence="3 4">
    <name type="scientific">Shewanella baltica (strain OS155 / ATCC BAA-1091)</name>
    <dbReference type="NCBI Taxonomy" id="325240"/>
    <lineage>
        <taxon>Bacteria</taxon>
        <taxon>Pseudomonadati</taxon>
        <taxon>Pseudomonadota</taxon>
        <taxon>Gammaproteobacteria</taxon>
        <taxon>Alteromonadales</taxon>
        <taxon>Shewanellaceae</taxon>
        <taxon>Shewanella</taxon>
    </lineage>
</organism>
<gene>
    <name evidence="3" type="ordered locus">Sbal_3317</name>
</gene>
<dbReference type="KEGG" id="sbl:Sbal_3317"/>
<dbReference type="SUPFAM" id="SSF54506">
    <property type="entry name" value="Diaminopimelate epimerase-like"/>
    <property type="match status" value="1"/>
</dbReference>
<keyword evidence="2" id="KW-0413">Isomerase</keyword>
<evidence type="ECO:0000256" key="1">
    <source>
        <dbReference type="ARBA" id="ARBA00008270"/>
    </source>
</evidence>
<dbReference type="OrthoDB" id="9788221at2"/>
<accession>A3D7T2</accession>
<dbReference type="PANTHER" id="PTHR13774:SF17">
    <property type="entry name" value="PHENAZINE BIOSYNTHESIS-LIKE DOMAIN-CONTAINING PROTEIN"/>
    <property type="match status" value="1"/>
</dbReference>
<dbReference type="AlphaFoldDB" id="A3D7T2"/>
<dbReference type="PANTHER" id="PTHR13774">
    <property type="entry name" value="PHENAZINE BIOSYNTHESIS PROTEIN"/>
    <property type="match status" value="1"/>
</dbReference>
<dbReference type="Proteomes" id="UP000001557">
    <property type="component" value="Chromosome"/>
</dbReference>
<name>A3D7T2_SHEB5</name>